<dbReference type="AlphaFoldDB" id="A0A6A5CCZ6"/>
<evidence type="ECO:0000313" key="1">
    <source>
        <dbReference type="EMBL" id="KAF0984952.1"/>
    </source>
</evidence>
<gene>
    <name evidence="1" type="ORF">FDP41_000851</name>
</gene>
<reference evidence="1 2" key="1">
    <citation type="journal article" date="2019" name="Sci. Rep.">
        <title>Nanopore sequencing improves the draft genome of the human pathogenic amoeba Naegleria fowleri.</title>
        <authorList>
            <person name="Liechti N."/>
            <person name="Schurch N."/>
            <person name="Bruggmann R."/>
            <person name="Wittwer M."/>
        </authorList>
    </citation>
    <scope>NUCLEOTIDE SEQUENCE [LARGE SCALE GENOMIC DNA]</scope>
    <source>
        <strain evidence="1 2">ATCC 30894</strain>
    </source>
</reference>
<dbReference type="EMBL" id="VFQX01000002">
    <property type="protein sequence ID" value="KAF0984952.1"/>
    <property type="molecule type" value="Genomic_DNA"/>
</dbReference>
<dbReference type="Proteomes" id="UP000444721">
    <property type="component" value="Unassembled WGS sequence"/>
</dbReference>
<comment type="caution">
    <text evidence="1">The sequence shown here is derived from an EMBL/GenBank/DDBJ whole genome shotgun (WGS) entry which is preliminary data.</text>
</comment>
<evidence type="ECO:0000313" key="2">
    <source>
        <dbReference type="Proteomes" id="UP000444721"/>
    </source>
</evidence>
<proteinExistence type="predicted"/>
<name>A0A6A5CCZ6_NAEFO</name>
<dbReference type="GeneID" id="68108069"/>
<protein>
    <submittedName>
        <fullName evidence="1">Uncharacterized protein</fullName>
    </submittedName>
</protein>
<keyword evidence="2" id="KW-1185">Reference proteome</keyword>
<dbReference type="VEuPathDB" id="AmoebaDB:FDP41_000851"/>
<sequence>MTQSSTRSIYFKGPRKFYCSTVMECLKRCDDGVRTFEHYLKFKLITFMCLLDHMNPNEQNEHKILQIESFSVLFGQGTRIV</sequence>
<dbReference type="RefSeq" id="XP_044569665.1">
    <property type="nucleotide sequence ID" value="XM_044712371.1"/>
</dbReference>
<accession>A0A6A5CCZ6</accession>
<organism evidence="1 2">
    <name type="scientific">Naegleria fowleri</name>
    <name type="common">Brain eating amoeba</name>
    <dbReference type="NCBI Taxonomy" id="5763"/>
    <lineage>
        <taxon>Eukaryota</taxon>
        <taxon>Discoba</taxon>
        <taxon>Heterolobosea</taxon>
        <taxon>Tetramitia</taxon>
        <taxon>Eutetramitia</taxon>
        <taxon>Vahlkampfiidae</taxon>
        <taxon>Naegleria</taxon>
    </lineage>
</organism>